<dbReference type="EMBL" id="OU015584">
    <property type="protein sequence ID" value="CAG5086648.1"/>
    <property type="molecule type" value="Genomic_DNA"/>
</dbReference>
<keyword evidence="1" id="KW-0472">Membrane</keyword>
<feature type="transmembrane region" description="Helical" evidence="1">
    <location>
        <begin position="68"/>
        <end position="92"/>
    </location>
</feature>
<evidence type="ECO:0000313" key="3">
    <source>
        <dbReference type="Proteomes" id="UP000683507"/>
    </source>
</evidence>
<keyword evidence="3" id="KW-1185">Reference proteome</keyword>
<keyword evidence="1" id="KW-0812">Transmembrane</keyword>
<dbReference type="RefSeq" id="WP_258543407.1">
    <property type="nucleotide sequence ID" value="NZ_OU015584.1"/>
</dbReference>
<gene>
    <name evidence="2" type="ORF">CRYO30217_03220</name>
</gene>
<sequence length="96" mass="11295">MKQIKCPKCKFWNENVTRCSQCNTALAAEELNREYRKQIEAEDAAKEDGKAFKYFQSLKVSKYLFVRIIYQVLFGIWSVYMFFVAVFTWIIATTVG</sequence>
<name>A0A916NJE1_9FLAO</name>
<organism evidence="2 3">
    <name type="scientific">Parvicella tangerina</name>
    <dbReference type="NCBI Taxonomy" id="2829795"/>
    <lineage>
        <taxon>Bacteria</taxon>
        <taxon>Pseudomonadati</taxon>
        <taxon>Bacteroidota</taxon>
        <taxon>Flavobacteriia</taxon>
        <taxon>Flavobacteriales</taxon>
        <taxon>Parvicellaceae</taxon>
        <taxon>Parvicella</taxon>
    </lineage>
</organism>
<evidence type="ECO:0000256" key="1">
    <source>
        <dbReference type="SAM" id="Phobius"/>
    </source>
</evidence>
<dbReference type="KEGG" id="ptan:CRYO30217_03220"/>
<evidence type="ECO:0008006" key="4">
    <source>
        <dbReference type="Google" id="ProtNLM"/>
    </source>
</evidence>
<dbReference type="Proteomes" id="UP000683507">
    <property type="component" value="Chromosome"/>
</dbReference>
<reference evidence="2" key="1">
    <citation type="submission" date="2021-04" db="EMBL/GenBank/DDBJ databases">
        <authorList>
            <person name="Rodrigo-Torres L."/>
            <person name="Arahal R. D."/>
            <person name="Lucena T."/>
        </authorList>
    </citation>
    <scope>NUCLEOTIDE SEQUENCE</scope>
    <source>
        <strain evidence="2">AS29M-1</strain>
    </source>
</reference>
<dbReference type="AlphaFoldDB" id="A0A916NJE1"/>
<protein>
    <recommendedName>
        <fullName evidence="4">RanBP2-type domain-containing protein</fullName>
    </recommendedName>
</protein>
<accession>A0A916NJE1</accession>
<keyword evidence="1" id="KW-1133">Transmembrane helix</keyword>
<proteinExistence type="predicted"/>
<evidence type="ECO:0000313" key="2">
    <source>
        <dbReference type="EMBL" id="CAG5086648.1"/>
    </source>
</evidence>